<dbReference type="InterPro" id="IPR050302">
    <property type="entry name" value="Rab_GAP_TBC_domain"/>
</dbReference>
<dbReference type="InterPro" id="IPR000195">
    <property type="entry name" value="Rab-GAP-TBC_dom"/>
</dbReference>
<dbReference type="GeneID" id="63786537"/>
<evidence type="ECO:0000256" key="1">
    <source>
        <dbReference type="SAM" id="MobiDB-lite"/>
    </source>
</evidence>
<dbReference type="EMBL" id="MCFI01000019">
    <property type="protein sequence ID" value="ORY77806.1"/>
    <property type="molecule type" value="Genomic_DNA"/>
</dbReference>
<organism evidence="3 4">
    <name type="scientific">Protomyces lactucae-debilis</name>
    <dbReference type="NCBI Taxonomy" id="2754530"/>
    <lineage>
        <taxon>Eukaryota</taxon>
        <taxon>Fungi</taxon>
        <taxon>Dikarya</taxon>
        <taxon>Ascomycota</taxon>
        <taxon>Taphrinomycotina</taxon>
        <taxon>Taphrinomycetes</taxon>
        <taxon>Taphrinales</taxon>
        <taxon>Protomycetaceae</taxon>
        <taxon>Protomyces</taxon>
    </lineage>
</organism>
<dbReference type="SMART" id="SM00164">
    <property type="entry name" value="TBC"/>
    <property type="match status" value="1"/>
</dbReference>
<dbReference type="Proteomes" id="UP000193685">
    <property type="component" value="Unassembled WGS sequence"/>
</dbReference>
<dbReference type="RefSeq" id="XP_040723191.1">
    <property type="nucleotide sequence ID" value="XM_040869938.1"/>
</dbReference>
<proteinExistence type="predicted"/>
<comment type="caution">
    <text evidence="3">The sequence shown here is derived from an EMBL/GenBank/DDBJ whole genome shotgun (WGS) entry which is preliminary data.</text>
</comment>
<dbReference type="GO" id="GO:0005096">
    <property type="term" value="F:GTPase activator activity"/>
    <property type="evidence" value="ECO:0007669"/>
    <property type="project" value="TreeGrafter"/>
</dbReference>
<dbReference type="Pfam" id="PF00566">
    <property type="entry name" value="RabGAP-TBC"/>
    <property type="match status" value="1"/>
</dbReference>
<gene>
    <name evidence="3" type="ORF">BCR37DRAFT_382712</name>
</gene>
<protein>
    <submittedName>
        <fullName evidence="3">Rab-GTPase-TBC domain-domain-containing protein</fullName>
    </submittedName>
</protein>
<dbReference type="PROSITE" id="PS50086">
    <property type="entry name" value="TBC_RABGAP"/>
    <property type="match status" value="1"/>
</dbReference>
<dbReference type="InterPro" id="IPR035969">
    <property type="entry name" value="Rab-GAP_TBC_sf"/>
</dbReference>
<dbReference type="OrthoDB" id="294251at2759"/>
<dbReference type="SUPFAM" id="SSF47923">
    <property type="entry name" value="Ypt/Rab-GAP domain of gyp1p"/>
    <property type="match status" value="2"/>
</dbReference>
<dbReference type="Gene3D" id="1.10.472.80">
    <property type="entry name" value="Ypt/Rab-GAP domain of gyp1p, domain 3"/>
    <property type="match status" value="1"/>
</dbReference>
<dbReference type="PANTHER" id="PTHR47219">
    <property type="entry name" value="RAB GTPASE-ACTIVATING PROTEIN 1-LIKE"/>
    <property type="match status" value="1"/>
</dbReference>
<keyword evidence="4" id="KW-1185">Reference proteome</keyword>
<dbReference type="STRING" id="56484.A0A1Y2F3A0"/>
<feature type="compositionally biased region" description="Low complexity" evidence="1">
    <location>
        <begin position="127"/>
        <end position="140"/>
    </location>
</feature>
<reference evidence="3 4" key="1">
    <citation type="submission" date="2016-07" db="EMBL/GenBank/DDBJ databases">
        <title>Pervasive Adenine N6-methylation of Active Genes in Fungi.</title>
        <authorList>
            <consortium name="DOE Joint Genome Institute"/>
            <person name="Mondo S.J."/>
            <person name="Dannebaum R.O."/>
            <person name="Kuo R.C."/>
            <person name="Labutti K."/>
            <person name="Haridas S."/>
            <person name="Kuo A."/>
            <person name="Salamov A."/>
            <person name="Ahrendt S.R."/>
            <person name="Lipzen A."/>
            <person name="Sullivan W."/>
            <person name="Andreopoulos W.B."/>
            <person name="Clum A."/>
            <person name="Lindquist E."/>
            <person name="Daum C."/>
            <person name="Ramamoorthy G.K."/>
            <person name="Gryganskyi A."/>
            <person name="Culley D."/>
            <person name="Magnuson J.K."/>
            <person name="James T.Y."/>
            <person name="O'Malley M.A."/>
            <person name="Stajich J.E."/>
            <person name="Spatafora J.W."/>
            <person name="Visel A."/>
            <person name="Grigoriev I.V."/>
        </authorList>
    </citation>
    <scope>NUCLEOTIDE SEQUENCE [LARGE SCALE GENOMIC DNA]</scope>
    <source>
        <strain evidence="3 4">12-1054</strain>
    </source>
</reference>
<accession>A0A1Y2F3A0</accession>
<dbReference type="PANTHER" id="PTHR47219:SF9">
    <property type="entry name" value="GTPASE ACTIVATING PROTEIN AND CENTROSOME-ASSOCIATED, ISOFORM B"/>
    <property type="match status" value="1"/>
</dbReference>
<dbReference type="Gene3D" id="1.10.8.270">
    <property type="entry name" value="putative rabgap domain of human tbc1 domain family member 14 like domains"/>
    <property type="match status" value="1"/>
</dbReference>
<dbReference type="GO" id="GO:0031267">
    <property type="term" value="F:small GTPase binding"/>
    <property type="evidence" value="ECO:0007669"/>
    <property type="project" value="TreeGrafter"/>
</dbReference>
<evidence type="ECO:0000313" key="3">
    <source>
        <dbReference type="EMBL" id="ORY77806.1"/>
    </source>
</evidence>
<evidence type="ECO:0000313" key="4">
    <source>
        <dbReference type="Proteomes" id="UP000193685"/>
    </source>
</evidence>
<sequence length="512" mass="57724">MAHDRASMSDSVPAIEQINSLPFHDARIRSAAVSNATSAAPSPNVIQGAHLDWPAGVAFYGALETEVLFRNSPRVPQSPSSVGSPLLLQLQRPFPKHARPADSDHLHYTHRAESAALAPLPTDSLAPTTISSSRSSTTTREPIEDYEGIQADQVDRYGFFADANSARRRLSSASMMELHKKSSQHKLSRKSSLWKRPSLLPIRTPRTGLAPESQMSQAVNKVSAIKEAERAEKWRRMATRRANTADFDFKQTSKLVERTFKGIPDSWRAQVWSSLLRESAAGAPAESRLDEQALLDRYQHLLDKSCESDSQISLDVPRTISGHVLFRNRNAGGQRFLFNILHALTLQFPESGYVQGMPSIAATLLCFYAEERAFAVMCWLWTERRMQDLYKPGFSLMLDAFQTLEERMRGLPAGRHLIQLGILPITFATRWYLTLFHITLPFRTQLRVWDVFILQPKDSSLQVLEAVTLALLDTLEKMILLCDFDTAMRVLTLPLPITDDEVLLKHIRKRLR</sequence>
<dbReference type="AlphaFoldDB" id="A0A1Y2F3A0"/>
<feature type="region of interest" description="Disordered" evidence="1">
    <location>
        <begin position="117"/>
        <end position="141"/>
    </location>
</feature>
<name>A0A1Y2F3A0_PROLT</name>
<evidence type="ECO:0000259" key="2">
    <source>
        <dbReference type="PROSITE" id="PS50086"/>
    </source>
</evidence>
<feature type="domain" description="Rab-GAP TBC" evidence="2">
    <location>
        <begin position="262"/>
        <end position="456"/>
    </location>
</feature>
<dbReference type="OMA" id="WRRMATR"/>